<accession>A0A1N7FV70</accession>
<dbReference type="AlphaFoldDB" id="A0A1N7FV70"/>
<dbReference type="GO" id="GO:0016747">
    <property type="term" value="F:acyltransferase activity, transferring groups other than amino-acyl groups"/>
    <property type="evidence" value="ECO:0007669"/>
    <property type="project" value="InterPro"/>
</dbReference>
<dbReference type="STRING" id="573024.SAMN05216208_0733"/>
<dbReference type="SUPFAM" id="SSF55729">
    <property type="entry name" value="Acyl-CoA N-acyltransferases (Nat)"/>
    <property type="match status" value="1"/>
</dbReference>
<evidence type="ECO:0000259" key="3">
    <source>
        <dbReference type="PROSITE" id="PS51186"/>
    </source>
</evidence>
<dbReference type="RefSeq" id="WP_076532162.1">
    <property type="nucleotide sequence ID" value="NZ_CANNEL010000003.1"/>
</dbReference>
<sequence length="149" mass="16150">MLIIEPMNPLAPGPHALLTQSHAMMQELFEPEENYFLGFEALCAPEVHFVGAREGGEILGTGALVAMDGYGEVKSMFTANAARGRGVAAAILRALEDHARDAALPLLRLETADVLAGAVRLYERHGYKRCGIFGDYAPNDVSVYMEKTL</sequence>
<dbReference type="EMBL" id="FTNV01000001">
    <property type="protein sequence ID" value="SIS04238.1"/>
    <property type="molecule type" value="Genomic_DNA"/>
</dbReference>
<evidence type="ECO:0000313" key="4">
    <source>
        <dbReference type="EMBL" id="SIS04238.1"/>
    </source>
</evidence>
<dbReference type="Gene3D" id="3.40.630.30">
    <property type="match status" value="1"/>
</dbReference>
<protein>
    <submittedName>
        <fullName evidence="4">Putative acetyltransferase</fullName>
    </submittedName>
</protein>
<keyword evidence="1 4" id="KW-0808">Transferase</keyword>
<evidence type="ECO:0000313" key="5">
    <source>
        <dbReference type="Proteomes" id="UP000186019"/>
    </source>
</evidence>
<evidence type="ECO:0000256" key="2">
    <source>
        <dbReference type="ARBA" id="ARBA00023315"/>
    </source>
</evidence>
<organism evidence="4 5">
    <name type="scientific">Roseovarius nanhaiticus</name>
    <dbReference type="NCBI Taxonomy" id="573024"/>
    <lineage>
        <taxon>Bacteria</taxon>
        <taxon>Pseudomonadati</taxon>
        <taxon>Pseudomonadota</taxon>
        <taxon>Alphaproteobacteria</taxon>
        <taxon>Rhodobacterales</taxon>
        <taxon>Roseobacteraceae</taxon>
        <taxon>Roseovarius</taxon>
    </lineage>
</organism>
<dbReference type="Proteomes" id="UP000186019">
    <property type="component" value="Unassembled WGS sequence"/>
</dbReference>
<name>A0A1N7FV70_9RHOB</name>
<proteinExistence type="predicted"/>
<reference evidence="4 5" key="1">
    <citation type="submission" date="2017-01" db="EMBL/GenBank/DDBJ databases">
        <authorList>
            <person name="Mah S.A."/>
            <person name="Swanson W.J."/>
            <person name="Moy G.W."/>
            <person name="Vacquier V.D."/>
        </authorList>
    </citation>
    <scope>NUCLEOTIDE SEQUENCE [LARGE SCALE GENOMIC DNA]</scope>
    <source>
        <strain evidence="4 5">DSM 29590</strain>
    </source>
</reference>
<dbReference type="PANTHER" id="PTHR43877">
    <property type="entry name" value="AMINOALKYLPHOSPHONATE N-ACETYLTRANSFERASE-RELATED-RELATED"/>
    <property type="match status" value="1"/>
</dbReference>
<gene>
    <name evidence="4" type="ORF">SAMN05421666_1403</name>
</gene>
<dbReference type="InterPro" id="IPR050832">
    <property type="entry name" value="Bact_Acetyltransf"/>
</dbReference>
<evidence type="ECO:0000256" key="1">
    <source>
        <dbReference type="ARBA" id="ARBA00022679"/>
    </source>
</evidence>
<dbReference type="PANTHER" id="PTHR43877:SF5">
    <property type="entry name" value="BLL8307 PROTEIN"/>
    <property type="match status" value="1"/>
</dbReference>
<dbReference type="InterPro" id="IPR000182">
    <property type="entry name" value="GNAT_dom"/>
</dbReference>
<dbReference type="OrthoDB" id="9803233at2"/>
<keyword evidence="2" id="KW-0012">Acyltransferase</keyword>
<dbReference type="PROSITE" id="PS51186">
    <property type="entry name" value="GNAT"/>
    <property type="match status" value="1"/>
</dbReference>
<dbReference type="InterPro" id="IPR016181">
    <property type="entry name" value="Acyl_CoA_acyltransferase"/>
</dbReference>
<dbReference type="Pfam" id="PF00583">
    <property type="entry name" value="Acetyltransf_1"/>
    <property type="match status" value="1"/>
</dbReference>
<feature type="domain" description="N-acetyltransferase" evidence="3">
    <location>
        <begin position="2"/>
        <end position="149"/>
    </location>
</feature>
<keyword evidence="5" id="KW-1185">Reference proteome</keyword>